<dbReference type="RefSeq" id="WP_389361359.1">
    <property type="nucleotide sequence ID" value="NZ_JBIACK010000005.1"/>
</dbReference>
<evidence type="ECO:0000313" key="3">
    <source>
        <dbReference type="Proteomes" id="UP001601059"/>
    </source>
</evidence>
<organism evidence="2 3">
    <name type="scientific">Cytobacillus spartinae</name>
    <dbReference type="NCBI Taxonomy" id="3299023"/>
    <lineage>
        <taxon>Bacteria</taxon>
        <taxon>Bacillati</taxon>
        <taxon>Bacillota</taxon>
        <taxon>Bacilli</taxon>
        <taxon>Bacillales</taxon>
        <taxon>Bacillaceae</taxon>
        <taxon>Cytobacillus</taxon>
    </lineage>
</organism>
<evidence type="ECO:0000313" key="2">
    <source>
        <dbReference type="EMBL" id="MFE8701393.1"/>
    </source>
</evidence>
<evidence type="ECO:0008006" key="4">
    <source>
        <dbReference type="Google" id="ProtNLM"/>
    </source>
</evidence>
<name>A0ABW6KEZ9_9BACI</name>
<feature type="region of interest" description="Disordered" evidence="1">
    <location>
        <begin position="1"/>
        <end position="43"/>
    </location>
</feature>
<reference evidence="2 3" key="1">
    <citation type="submission" date="2024-08" db="EMBL/GenBank/DDBJ databases">
        <title>Two novel Cytobacillus novel species.</title>
        <authorList>
            <person name="Liu G."/>
        </authorList>
    </citation>
    <scope>NUCLEOTIDE SEQUENCE [LARGE SCALE GENOMIC DNA]</scope>
    <source>
        <strain evidence="2 3">FJAT-54145</strain>
    </source>
</reference>
<sequence>MGRQKLGNGNAQRNNNKKRGKTSSELVEFTPKEELKPNRPINE</sequence>
<dbReference type="Proteomes" id="UP001601059">
    <property type="component" value="Unassembled WGS sequence"/>
</dbReference>
<protein>
    <recommendedName>
        <fullName evidence="4">YfhD family protein</fullName>
    </recommendedName>
</protein>
<keyword evidence="3" id="KW-1185">Reference proteome</keyword>
<proteinExistence type="predicted"/>
<evidence type="ECO:0000256" key="1">
    <source>
        <dbReference type="SAM" id="MobiDB-lite"/>
    </source>
</evidence>
<dbReference type="EMBL" id="JBIACK010000005">
    <property type="protein sequence ID" value="MFE8701393.1"/>
    <property type="molecule type" value="Genomic_DNA"/>
</dbReference>
<accession>A0ABW6KEZ9</accession>
<gene>
    <name evidence="2" type="ORF">ACFYKX_12380</name>
</gene>
<comment type="caution">
    <text evidence="2">The sequence shown here is derived from an EMBL/GenBank/DDBJ whole genome shotgun (WGS) entry which is preliminary data.</text>
</comment>
<feature type="compositionally biased region" description="Basic and acidic residues" evidence="1">
    <location>
        <begin position="30"/>
        <end position="43"/>
    </location>
</feature>